<dbReference type="PANTHER" id="PTHR44272">
    <property type="entry name" value="DNAJ DOMAIN (PROKARYOTIC HEAT SHOCK PROTEIN)"/>
    <property type="match status" value="1"/>
</dbReference>
<name>A0A915EP41_9BILA</name>
<accession>A0A915EP41</accession>
<protein>
    <submittedName>
        <fullName evidence="2">Uncharacterized protein</fullName>
    </submittedName>
</protein>
<reference evidence="2" key="1">
    <citation type="submission" date="2022-11" db="UniProtKB">
        <authorList>
            <consortium name="WormBaseParasite"/>
        </authorList>
    </citation>
    <scope>IDENTIFICATION</scope>
</reference>
<proteinExistence type="predicted"/>
<dbReference type="AlphaFoldDB" id="A0A915EP41"/>
<dbReference type="Proteomes" id="UP000887574">
    <property type="component" value="Unplaced"/>
</dbReference>
<evidence type="ECO:0000313" key="1">
    <source>
        <dbReference type="Proteomes" id="UP000887574"/>
    </source>
</evidence>
<keyword evidence="1" id="KW-1185">Reference proteome</keyword>
<dbReference type="InterPro" id="IPR052812">
    <property type="entry name" value="Plant_DnaJ_domain"/>
</dbReference>
<evidence type="ECO:0000313" key="2">
    <source>
        <dbReference type="WBParaSite" id="jg7416"/>
    </source>
</evidence>
<dbReference type="PANTHER" id="PTHR44272:SF3">
    <property type="entry name" value="J DOMAIN-CONTAINING PROTEIN"/>
    <property type="match status" value="1"/>
</dbReference>
<sequence>MTGGDPAISNFDGFDMSEVSGLNRFFSAVITKIGIPFPTISDTPRVLAQAGKLCTNASEIKTLQSGFPITGFVKNQEAFSFRVQMDEKFAAQGVIIQCKSSTMSKFKLVLFDSEGGVRMLKDSQKRKIAQVLRCSLCLSKELKSASRLHFPFAWMTRRLLCPFII</sequence>
<dbReference type="WBParaSite" id="jg7416">
    <property type="protein sequence ID" value="jg7416"/>
    <property type="gene ID" value="jg7416"/>
</dbReference>
<organism evidence="1 2">
    <name type="scientific">Ditylenchus dipsaci</name>
    <dbReference type="NCBI Taxonomy" id="166011"/>
    <lineage>
        <taxon>Eukaryota</taxon>
        <taxon>Metazoa</taxon>
        <taxon>Ecdysozoa</taxon>
        <taxon>Nematoda</taxon>
        <taxon>Chromadorea</taxon>
        <taxon>Rhabditida</taxon>
        <taxon>Tylenchina</taxon>
        <taxon>Tylenchomorpha</taxon>
        <taxon>Sphaerularioidea</taxon>
        <taxon>Anguinidae</taxon>
        <taxon>Anguininae</taxon>
        <taxon>Ditylenchus</taxon>
    </lineage>
</organism>